<dbReference type="Gene3D" id="2.40.10.10">
    <property type="entry name" value="Trypsin-like serine proteases"/>
    <property type="match status" value="1"/>
</dbReference>
<feature type="compositionally biased region" description="Basic residues" evidence="5">
    <location>
        <begin position="416"/>
        <end position="429"/>
    </location>
</feature>
<dbReference type="CDD" id="cd00190">
    <property type="entry name" value="Tryp_SPc"/>
    <property type="match status" value="1"/>
</dbReference>
<gene>
    <name evidence="7" type="ORF">DERP_001396</name>
</gene>
<keyword evidence="4" id="KW-0175">Coiled coil</keyword>
<dbReference type="InterPro" id="IPR009003">
    <property type="entry name" value="Peptidase_S1_PA"/>
</dbReference>
<keyword evidence="3" id="KW-0645">Protease</keyword>
<keyword evidence="3" id="KW-0378">Hydrolase</keyword>
<dbReference type="InterPro" id="IPR018114">
    <property type="entry name" value="TRYPSIN_HIS"/>
</dbReference>
<dbReference type="InterPro" id="IPR001314">
    <property type="entry name" value="Peptidase_S1A"/>
</dbReference>
<accession>A0ABQ8JF34</accession>
<evidence type="ECO:0000256" key="2">
    <source>
        <dbReference type="ARBA" id="ARBA00024195"/>
    </source>
</evidence>
<evidence type="ECO:0000313" key="7">
    <source>
        <dbReference type="EMBL" id="KAH9420956.1"/>
    </source>
</evidence>
<dbReference type="PROSITE" id="PS00134">
    <property type="entry name" value="TRYPSIN_HIS"/>
    <property type="match status" value="1"/>
</dbReference>
<evidence type="ECO:0000256" key="4">
    <source>
        <dbReference type="SAM" id="Coils"/>
    </source>
</evidence>
<comment type="caution">
    <text evidence="7">The sequence shown here is derived from an EMBL/GenBank/DDBJ whole genome shotgun (WGS) entry which is preliminary data.</text>
</comment>
<sequence length="978" mass="110358">MEIKLLCGLSSSSTLARIQQITKCPEHSSPSIESSNNGVYSTITSGNGNLVLYSSNICPSTRSLINNTNRVINNNNSSTVKHIPNPTLLTQKTDIGTITNDQMKPRSASNTNLPDTASPISRKRSKLNTVECTQSLSTNAKCQIKGVKVKDDEEIQVSINPKSIFFTSSNVQKVHNQQITNNNSKTLDTLKLNKSTNDQNNTGNSVQNQQSVNTTRFVGIVNRLNSYHNETLPENIFDTDDEDDDDDLDMNFGPYFHDSTTIASVDNLASNASQLDSVNTNSNGKSSIVSQSSDFIIQLTSLDPKHPVIAAQSANLPISTDHDHASIIRSVNVANVNCNDKSALLLDPFKTAIVGPQQSNFNTNNVTDKKQSKLNTSLASKQQDLTTKTASIMLSSSSIGQTECDSFKTIRENGKFKSKKSSKPAKRPTIHKDESAGLLKKNDHKKPPSTAKAIDQQHQRLEILQRKRRQVWLQLLPQITAKKDRIMATKIERKQRLRLIAYECQKQWHKYSKQKHRITMQEPINMNSVVNKNIQPFSSQSDVLDGNAIENWWRGLIDNATSKTDCIKSKQIIYTQKIMSSTNQTNQTSLKVKLLKAQKWYSRFFAVYNLLKSIEKDYTNYNELKEAIHFIEKSIIDLENHLSQIEDDDNNENYKEEVIIIIQDLKNRRQNLIEQKTLFPKETAEVAAKYSVSALCGTLASGVVMSTPSSLGIWAARNSFSYRLENLDDSVRIIGGEDARPHQFPWMVYMKLYYIPLHEWQKSMTNVCDGTLINNRWIISAAHCFEPNGYNLSQNIVFLGSHNITEMEEKGRKVIKAKKAIIHEQYDHWNIKNDIALVELSEIIEFDEYISPIHMLNSYDNFDHDQCLTLGWGRIGEHMEKSDTLKKVQQSLQTMDDCRKFYSDLDDTQVCAGTLNHGPCTGDSGGPLQCLNQNQSWFLEGIVSYGSSHYTKPAVYTKVLAYLEWITKTIENNTNVLI</sequence>
<dbReference type="PROSITE" id="PS00135">
    <property type="entry name" value="TRYPSIN_SER"/>
    <property type="match status" value="1"/>
</dbReference>
<dbReference type="InterPro" id="IPR051487">
    <property type="entry name" value="Ser/Thr_Proteases_Immune/Dev"/>
</dbReference>
<dbReference type="EMBL" id="NJHN03000047">
    <property type="protein sequence ID" value="KAH9420956.1"/>
    <property type="molecule type" value="Genomic_DNA"/>
</dbReference>
<name>A0ABQ8JF34_DERPT</name>
<dbReference type="Pfam" id="PF00089">
    <property type="entry name" value="Trypsin"/>
    <property type="match status" value="1"/>
</dbReference>
<dbReference type="Proteomes" id="UP000887458">
    <property type="component" value="Unassembled WGS sequence"/>
</dbReference>
<feature type="region of interest" description="Disordered" evidence="5">
    <location>
        <begin position="100"/>
        <end position="126"/>
    </location>
</feature>
<evidence type="ECO:0000313" key="8">
    <source>
        <dbReference type="Proteomes" id="UP000887458"/>
    </source>
</evidence>
<dbReference type="SUPFAM" id="SSF50494">
    <property type="entry name" value="Trypsin-like serine proteases"/>
    <property type="match status" value="1"/>
</dbReference>
<feature type="region of interest" description="Disordered" evidence="5">
    <location>
        <begin position="414"/>
        <end position="454"/>
    </location>
</feature>
<evidence type="ECO:0000256" key="3">
    <source>
        <dbReference type="RuleBase" id="RU363034"/>
    </source>
</evidence>
<reference evidence="7 8" key="2">
    <citation type="journal article" date="2022" name="Mol. Biol. Evol.">
        <title>Comparative Genomics Reveals Insights into the Divergent Evolution of Astigmatic Mites and Household Pest Adaptations.</title>
        <authorList>
            <person name="Xiong Q."/>
            <person name="Wan A.T."/>
            <person name="Liu X."/>
            <person name="Fung C.S."/>
            <person name="Xiao X."/>
            <person name="Malainual N."/>
            <person name="Hou J."/>
            <person name="Wang L."/>
            <person name="Wang M."/>
            <person name="Yang K.Y."/>
            <person name="Cui Y."/>
            <person name="Leung E.L."/>
            <person name="Nong W."/>
            <person name="Shin S.K."/>
            <person name="Au S.W."/>
            <person name="Jeong K.Y."/>
            <person name="Chew F.T."/>
            <person name="Hui J.H."/>
            <person name="Leung T.F."/>
            <person name="Tungtrongchitr A."/>
            <person name="Zhong N."/>
            <person name="Liu Z."/>
            <person name="Tsui S.K."/>
        </authorList>
    </citation>
    <scope>NUCLEOTIDE SEQUENCE [LARGE SCALE GENOMIC DNA]</scope>
    <source>
        <strain evidence="7">Derp</strain>
    </source>
</reference>
<evidence type="ECO:0000256" key="1">
    <source>
        <dbReference type="ARBA" id="ARBA00023157"/>
    </source>
</evidence>
<protein>
    <recommendedName>
        <fullName evidence="6">Peptidase S1 domain-containing protein</fullName>
    </recommendedName>
</protein>
<keyword evidence="1" id="KW-1015">Disulfide bond</keyword>
<keyword evidence="3" id="KW-0720">Serine protease</keyword>
<dbReference type="InterPro" id="IPR043504">
    <property type="entry name" value="Peptidase_S1_PA_chymotrypsin"/>
</dbReference>
<dbReference type="PANTHER" id="PTHR24256">
    <property type="entry name" value="TRYPTASE-RELATED"/>
    <property type="match status" value="1"/>
</dbReference>
<reference evidence="7 8" key="1">
    <citation type="journal article" date="2018" name="J. Allergy Clin. Immunol.">
        <title>High-quality assembly of Dermatophagoides pteronyssinus genome and transcriptome reveals a wide range of novel allergens.</title>
        <authorList>
            <person name="Liu X.Y."/>
            <person name="Yang K.Y."/>
            <person name="Wang M.Q."/>
            <person name="Kwok J.S."/>
            <person name="Zeng X."/>
            <person name="Yang Z."/>
            <person name="Xiao X.J."/>
            <person name="Lau C.P."/>
            <person name="Li Y."/>
            <person name="Huang Z.M."/>
            <person name="Ba J.G."/>
            <person name="Yim A.K."/>
            <person name="Ouyang C.Y."/>
            <person name="Ngai S.M."/>
            <person name="Chan T.F."/>
            <person name="Leung E.L."/>
            <person name="Liu L."/>
            <person name="Liu Z.G."/>
            <person name="Tsui S.K."/>
        </authorList>
    </citation>
    <scope>NUCLEOTIDE SEQUENCE [LARGE SCALE GENOMIC DNA]</scope>
    <source>
        <strain evidence="7">Derp</strain>
    </source>
</reference>
<feature type="compositionally biased region" description="Polar residues" evidence="5">
    <location>
        <begin position="100"/>
        <end position="119"/>
    </location>
</feature>
<organism evidence="7 8">
    <name type="scientific">Dermatophagoides pteronyssinus</name>
    <name type="common">European house dust mite</name>
    <dbReference type="NCBI Taxonomy" id="6956"/>
    <lineage>
        <taxon>Eukaryota</taxon>
        <taxon>Metazoa</taxon>
        <taxon>Ecdysozoa</taxon>
        <taxon>Arthropoda</taxon>
        <taxon>Chelicerata</taxon>
        <taxon>Arachnida</taxon>
        <taxon>Acari</taxon>
        <taxon>Acariformes</taxon>
        <taxon>Sarcoptiformes</taxon>
        <taxon>Astigmata</taxon>
        <taxon>Psoroptidia</taxon>
        <taxon>Analgoidea</taxon>
        <taxon>Pyroglyphidae</taxon>
        <taxon>Dermatophagoidinae</taxon>
        <taxon>Dermatophagoides</taxon>
    </lineage>
</organism>
<proteinExistence type="inferred from homology"/>
<keyword evidence="8" id="KW-1185">Reference proteome</keyword>
<feature type="coiled-coil region" evidence="4">
    <location>
        <begin position="621"/>
        <end position="675"/>
    </location>
</feature>
<dbReference type="PROSITE" id="PS50240">
    <property type="entry name" value="TRYPSIN_DOM"/>
    <property type="match status" value="1"/>
</dbReference>
<dbReference type="InterPro" id="IPR033116">
    <property type="entry name" value="TRYPSIN_SER"/>
</dbReference>
<dbReference type="PRINTS" id="PR00722">
    <property type="entry name" value="CHYMOTRYPSIN"/>
</dbReference>
<feature type="domain" description="Peptidase S1" evidence="6">
    <location>
        <begin position="733"/>
        <end position="971"/>
    </location>
</feature>
<dbReference type="InterPro" id="IPR001254">
    <property type="entry name" value="Trypsin_dom"/>
</dbReference>
<evidence type="ECO:0000259" key="6">
    <source>
        <dbReference type="PROSITE" id="PS50240"/>
    </source>
</evidence>
<comment type="similarity">
    <text evidence="2">Belongs to the peptidase S1 family. CLIP subfamily.</text>
</comment>
<evidence type="ECO:0000256" key="5">
    <source>
        <dbReference type="SAM" id="MobiDB-lite"/>
    </source>
</evidence>
<dbReference type="SMART" id="SM00020">
    <property type="entry name" value="Tryp_SPc"/>
    <property type="match status" value="1"/>
</dbReference>